<keyword evidence="2" id="KW-1185">Reference proteome</keyword>
<protein>
    <submittedName>
        <fullName evidence="1">Uncharacterized protein</fullName>
    </submittedName>
</protein>
<evidence type="ECO:0000313" key="1">
    <source>
        <dbReference type="EMBL" id="CAI9714969.1"/>
    </source>
</evidence>
<gene>
    <name evidence="1" type="ORF">OCTVUL_1B008620</name>
</gene>
<dbReference type="EMBL" id="OX597814">
    <property type="protein sequence ID" value="CAI9714969.1"/>
    <property type="molecule type" value="Genomic_DNA"/>
</dbReference>
<proteinExistence type="predicted"/>
<reference evidence="1" key="1">
    <citation type="submission" date="2023-08" db="EMBL/GenBank/DDBJ databases">
        <authorList>
            <person name="Alioto T."/>
            <person name="Alioto T."/>
            <person name="Gomez Garrido J."/>
        </authorList>
    </citation>
    <scope>NUCLEOTIDE SEQUENCE</scope>
</reference>
<organism evidence="1 2">
    <name type="scientific">Octopus vulgaris</name>
    <name type="common">Common octopus</name>
    <dbReference type="NCBI Taxonomy" id="6645"/>
    <lineage>
        <taxon>Eukaryota</taxon>
        <taxon>Metazoa</taxon>
        <taxon>Spiralia</taxon>
        <taxon>Lophotrochozoa</taxon>
        <taxon>Mollusca</taxon>
        <taxon>Cephalopoda</taxon>
        <taxon>Coleoidea</taxon>
        <taxon>Octopodiformes</taxon>
        <taxon>Octopoda</taxon>
        <taxon>Incirrata</taxon>
        <taxon>Octopodidae</taxon>
        <taxon>Octopus</taxon>
    </lineage>
</organism>
<evidence type="ECO:0000313" key="2">
    <source>
        <dbReference type="Proteomes" id="UP001162480"/>
    </source>
</evidence>
<dbReference type="Proteomes" id="UP001162480">
    <property type="component" value="Chromosome 1"/>
</dbReference>
<dbReference type="AlphaFoldDB" id="A0AA36AF52"/>
<name>A0AA36AF52_OCTVU</name>
<accession>A0AA36AF52</accession>
<sequence>MHIIFSYHSPYQLPKQYKTHKSIHGIWNRYILHHMSTRLNSNSLPSKIVPPKYTPKLSINLQWELTILLISKN</sequence>